<dbReference type="Proteomes" id="UP000029867">
    <property type="component" value="Unassembled WGS sequence"/>
</dbReference>
<feature type="non-terminal residue" evidence="2">
    <location>
        <position position="14"/>
    </location>
</feature>
<dbReference type="EMBL" id="JQFK01002268">
    <property type="protein sequence ID" value="KGK32435.1"/>
    <property type="molecule type" value="Genomic_DNA"/>
</dbReference>
<comment type="caution">
    <text evidence="2">The sequence shown here is derived from an EMBL/GenBank/DDBJ whole genome shotgun (WGS) entry which is preliminary data.</text>
</comment>
<gene>
    <name evidence="2" type="ORF">JL09_g6958</name>
    <name evidence="1" type="ORF">JL09_g7035</name>
</gene>
<accession>A0A099NIR9</accession>
<proteinExistence type="predicted"/>
<organism evidence="2 3">
    <name type="scientific">Pichia kudriavzevii</name>
    <name type="common">Yeast</name>
    <name type="synonym">Issatchenkia orientalis</name>
    <dbReference type="NCBI Taxonomy" id="4909"/>
    <lineage>
        <taxon>Eukaryota</taxon>
        <taxon>Fungi</taxon>
        <taxon>Dikarya</taxon>
        <taxon>Ascomycota</taxon>
        <taxon>Saccharomycotina</taxon>
        <taxon>Pichiomycetes</taxon>
        <taxon>Pichiales</taxon>
        <taxon>Pichiaceae</taxon>
        <taxon>Pichia</taxon>
    </lineage>
</organism>
<feature type="non-terminal residue" evidence="2">
    <location>
        <position position="1"/>
    </location>
</feature>
<sequence length="14" mass="1609">YVIESRGLTEIELS</sequence>
<reference evidence="2" key="2">
    <citation type="submission" date="2014-08" db="EMBL/GenBank/DDBJ databases">
        <title>Exploiting Issatchenkia orientalis SD108 for Succinic Acid Production.</title>
        <authorList>
            <person name="Xiao H."/>
            <person name="Shao Z."/>
            <person name="Jiang Y."/>
            <person name="Dole S."/>
            <person name="Zhao H."/>
        </authorList>
    </citation>
    <scope>NUCLEOTIDE SEQUENCE [LARGE SCALE GENOMIC DNA]</scope>
    <source>
        <strain evidence="2">SD108</strain>
    </source>
</reference>
<evidence type="ECO:0000313" key="3">
    <source>
        <dbReference type="Proteomes" id="UP000029867"/>
    </source>
</evidence>
<evidence type="ECO:0000313" key="1">
    <source>
        <dbReference type="EMBL" id="KGK32358.1"/>
    </source>
</evidence>
<protein>
    <submittedName>
        <fullName evidence="2">Uncharacterized protein</fullName>
    </submittedName>
</protein>
<dbReference type="EMBL" id="JQFK01002367">
    <property type="protein sequence ID" value="KGK32358.1"/>
    <property type="molecule type" value="Genomic_DNA"/>
</dbReference>
<reference evidence="3" key="1">
    <citation type="journal article" date="2014" name="Microb. Cell Fact.">
        <title>Exploiting Issatchenkia orientalis SD108 for succinic acid production.</title>
        <authorList>
            <person name="Xiao H."/>
            <person name="Shao Z."/>
            <person name="Jiang Y."/>
            <person name="Dole S."/>
            <person name="Zhao H."/>
        </authorList>
    </citation>
    <scope>NUCLEOTIDE SEQUENCE [LARGE SCALE GENOMIC DNA]</scope>
    <source>
        <strain evidence="3">SD108</strain>
    </source>
</reference>
<evidence type="ECO:0000313" key="2">
    <source>
        <dbReference type="EMBL" id="KGK32435.1"/>
    </source>
</evidence>
<dbReference type="HOGENOM" id="CLU_3435792_0_0_1"/>
<name>A0A099NIR9_PICKU</name>